<proteinExistence type="predicted"/>
<dbReference type="Proteomes" id="UP000297638">
    <property type="component" value="Unassembled WGS sequence"/>
</dbReference>
<evidence type="ECO:0000313" key="1">
    <source>
        <dbReference type="EMBL" id="TFH56830.1"/>
    </source>
</evidence>
<reference evidence="1 2" key="1">
    <citation type="submission" date="2019-03" db="EMBL/GenBank/DDBJ databases">
        <title>Glutamicibacter sp. LJH19 genome.</title>
        <authorList>
            <person name="Sinai Borker S."/>
            <person name="Kumar R."/>
        </authorList>
    </citation>
    <scope>NUCLEOTIDE SEQUENCE [LARGE SCALE GENOMIC DNA]</scope>
    <source>
        <strain evidence="1 2">LJH19</strain>
    </source>
</reference>
<gene>
    <name evidence="1" type="ORF">EXY26_07345</name>
</gene>
<dbReference type="EMBL" id="SPDS01000001">
    <property type="protein sequence ID" value="TFH56830.1"/>
    <property type="molecule type" value="Genomic_DNA"/>
</dbReference>
<dbReference type="RefSeq" id="WP_134779897.1">
    <property type="nucleotide sequence ID" value="NZ_SPDS01000001.1"/>
</dbReference>
<comment type="caution">
    <text evidence="1">The sequence shown here is derived from an EMBL/GenBank/DDBJ whole genome shotgun (WGS) entry which is preliminary data.</text>
</comment>
<accession>A0A4Y8TXB5</accession>
<organism evidence="1 2">
    <name type="scientific">Glutamicibacter arilaitensis</name>
    <dbReference type="NCBI Taxonomy" id="256701"/>
    <lineage>
        <taxon>Bacteria</taxon>
        <taxon>Bacillati</taxon>
        <taxon>Actinomycetota</taxon>
        <taxon>Actinomycetes</taxon>
        <taxon>Micrococcales</taxon>
        <taxon>Micrococcaceae</taxon>
        <taxon>Glutamicibacter</taxon>
    </lineage>
</organism>
<sequence length="152" mass="16445">MTDSIKNPSTALAPAGFRAHTVQDTINGEPCGESWTEYLGPEATSGNITVESFWTEEDGIEFHVTNNAGYDNGVFTREELDALPGLIKQVISNIDVAHAVEYMKAHPVPKSNGKVHTIIDVDLWCGFHEISSPAAFMAFGLIHGHEHLAGGK</sequence>
<name>A0A4Y8TXB5_9MICC</name>
<evidence type="ECO:0000313" key="2">
    <source>
        <dbReference type="Proteomes" id="UP000297638"/>
    </source>
</evidence>
<protein>
    <submittedName>
        <fullName evidence="1">Uncharacterized protein</fullName>
    </submittedName>
</protein>
<dbReference type="AlphaFoldDB" id="A0A4Y8TXB5"/>